<dbReference type="Gene3D" id="3.40.50.300">
    <property type="entry name" value="P-loop containing nucleotide triphosphate hydrolases"/>
    <property type="match status" value="1"/>
</dbReference>
<dbReference type="KEGG" id="vg:77947897"/>
<dbReference type="GO" id="GO:0006260">
    <property type="term" value="P:DNA replication"/>
    <property type="evidence" value="ECO:0007669"/>
    <property type="project" value="TreeGrafter"/>
</dbReference>
<dbReference type="CDD" id="cd00009">
    <property type="entry name" value="AAA"/>
    <property type="match status" value="1"/>
</dbReference>
<name>A0A889IR02_9CAUD</name>
<dbReference type="PANTHER" id="PTHR30050">
    <property type="entry name" value="CHROMOSOMAL REPLICATION INITIATOR PROTEIN DNAA"/>
    <property type="match status" value="1"/>
</dbReference>
<keyword evidence="4" id="KW-1185">Reference proteome</keyword>
<feature type="domain" description="AAA+ ATPase" evidence="2">
    <location>
        <begin position="121"/>
        <end position="247"/>
    </location>
</feature>
<dbReference type="EMBL" id="MW460249">
    <property type="protein sequence ID" value="QRE00630.1"/>
    <property type="molecule type" value="Genomic_DNA"/>
</dbReference>
<evidence type="ECO:0000313" key="3">
    <source>
        <dbReference type="EMBL" id="QRE00630.1"/>
    </source>
</evidence>
<dbReference type="GeneID" id="77947897"/>
<evidence type="ECO:0000259" key="2">
    <source>
        <dbReference type="SMART" id="SM00382"/>
    </source>
</evidence>
<accession>A0A889IR02</accession>
<protein>
    <recommendedName>
        <fullName evidence="2">AAA+ ATPase domain-containing protein</fullName>
    </recommendedName>
</protein>
<dbReference type="Pfam" id="PF01695">
    <property type="entry name" value="IstB_IS21"/>
    <property type="match status" value="1"/>
</dbReference>
<evidence type="ECO:0000313" key="4">
    <source>
        <dbReference type="Proteomes" id="UP000610026"/>
    </source>
</evidence>
<organism evidence="3 4">
    <name type="scientific">Pseudomonas phage Itty13</name>
    <dbReference type="NCBI Taxonomy" id="2805750"/>
    <lineage>
        <taxon>Viruses</taxon>
        <taxon>Duplodnaviria</taxon>
        <taxon>Heunggongvirae</taxon>
        <taxon>Uroviricota</taxon>
        <taxon>Caudoviricetes</taxon>
        <taxon>Ittyvirus</taxon>
        <taxon>Ittyvirus itty13</taxon>
    </lineage>
</organism>
<dbReference type="GO" id="GO:0005524">
    <property type="term" value="F:ATP binding"/>
    <property type="evidence" value="ECO:0007669"/>
    <property type="project" value="InterPro"/>
</dbReference>
<dbReference type="InterPro" id="IPR003593">
    <property type="entry name" value="AAA+_ATPase"/>
</dbReference>
<feature type="region of interest" description="Disordered" evidence="1">
    <location>
        <begin position="48"/>
        <end position="68"/>
    </location>
</feature>
<dbReference type="InterPro" id="IPR027417">
    <property type="entry name" value="P-loop_NTPase"/>
</dbReference>
<dbReference type="SMART" id="SM00382">
    <property type="entry name" value="AAA"/>
    <property type="match status" value="1"/>
</dbReference>
<reference evidence="3" key="1">
    <citation type="submission" date="2021-01" db="EMBL/GenBank/DDBJ databases">
        <authorList>
            <person name="Ben Porat S."/>
            <person name="Alkalay-Oren S."/>
            <person name="Coppenhagen-Glazer S."/>
            <person name="Hazan R."/>
        </authorList>
    </citation>
    <scope>NUCLEOTIDE SEQUENCE</scope>
</reference>
<proteinExistence type="predicted"/>
<evidence type="ECO:0000256" key="1">
    <source>
        <dbReference type="SAM" id="MobiDB-lite"/>
    </source>
</evidence>
<dbReference type="InterPro" id="IPR002611">
    <property type="entry name" value="IstB_ATP-bd"/>
</dbReference>
<dbReference type="RefSeq" id="YP_010671643.1">
    <property type="nucleotide sequence ID" value="NC_070969.1"/>
</dbReference>
<dbReference type="SUPFAM" id="SSF52540">
    <property type="entry name" value="P-loop containing nucleoside triphosphate hydrolases"/>
    <property type="match status" value="1"/>
</dbReference>
<dbReference type="Proteomes" id="UP000610026">
    <property type="component" value="Segment"/>
</dbReference>
<sequence>MQELSTIISEMDRRFGITKKRRSTCEVHGDFVSALIERTGNWTSCPECSREEQSRIEQEEQQRERERRASQRVMALLGRSAIPPRFESKTFQDYRVEGDRQRAALEACRDYAETFPERLEDGRCLLLLGPPGTGKTHLATAIAGEVIRRHRMSAVYSTVTDAVRQFKDNWTTRARAESDIIDAYASPSLLVLDEIGMGWGSDTELLYLFEIINARYQAKRPTVFAGNIERDQVRACLGDRVADRLNEAGGRTILCKWASARA</sequence>
<dbReference type="PANTHER" id="PTHR30050:SF4">
    <property type="entry name" value="ATP-BINDING PROTEIN RV3427C IN INSERTION SEQUENCE-RELATED"/>
    <property type="match status" value="1"/>
</dbReference>